<evidence type="ECO:0000256" key="5">
    <source>
        <dbReference type="ARBA" id="ARBA00022741"/>
    </source>
</evidence>
<dbReference type="PANTHER" id="PTHR18964">
    <property type="entry name" value="ROK (REPRESSOR, ORF, KINASE) FAMILY"/>
    <property type="match status" value="1"/>
</dbReference>
<dbReference type="PANTHER" id="PTHR18964:SF149">
    <property type="entry name" value="BIFUNCTIONAL UDP-N-ACETYLGLUCOSAMINE 2-EPIMERASE_N-ACETYLMANNOSAMINE KINASE"/>
    <property type="match status" value="1"/>
</dbReference>
<accession>A0A117SXJ4</accession>
<dbReference type="EC" id="2.7.1.2" evidence="2"/>
<dbReference type="SUPFAM" id="SSF53067">
    <property type="entry name" value="Actin-like ATPase domain"/>
    <property type="match status" value="1"/>
</dbReference>
<reference evidence="9 10" key="1">
    <citation type="submission" date="2015-12" db="EMBL/GenBank/DDBJ databases">
        <title>Draft genome sequence of Acidibacillus ferrooxidans ITV001, isolated from a chalcopyrite acid mine drainage site in Brazil.</title>
        <authorList>
            <person name="Dall'Agnol H."/>
            <person name="Nancucheo I."/>
            <person name="Johnson B."/>
            <person name="Oliveira R."/>
            <person name="Leite L."/>
            <person name="Pylro V."/>
            <person name="Nunes G.L."/>
            <person name="Tzotzos G."/>
            <person name="Fernandes G.R."/>
            <person name="Dutra J."/>
            <person name="Orellana S.C."/>
            <person name="Oliveira G."/>
        </authorList>
    </citation>
    <scope>NUCLEOTIDE SEQUENCE [LARGE SCALE GENOMIC DNA]</scope>
    <source>
        <strain evidence="10">ITV01</strain>
    </source>
</reference>
<dbReference type="InterPro" id="IPR043129">
    <property type="entry name" value="ATPase_NBD"/>
</dbReference>
<dbReference type="OrthoDB" id="9810372at2"/>
<dbReference type="GO" id="GO:0006096">
    <property type="term" value="P:glycolytic process"/>
    <property type="evidence" value="ECO:0007669"/>
    <property type="project" value="InterPro"/>
</dbReference>
<comment type="similarity">
    <text evidence="1">Belongs to the ROK (NagC/XylR) family.</text>
</comment>
<evidence type="ECO:0000256" key="8">
    <source>
        <dbReference type="ARBA" id="ARBA00032386"/>
    </source>
</evidence>
<sequence length="311" mass="32186">MRKAVGIDLGGTFMKGAVVAEGGEILVKDEIPTRAEEGAERVLERLSVMIRELATRVQVPLSDLAGIGVTIPGFLDRKTGVAEEVVNMGWRDVPVSRLLGASLKLPIRLENDANAAAFGEAIAGAGKGYTNVLCVTLGTGVGGGIVLDRHILHGHSDMAGEIGHIVLDPEGALCNCGHRGCLETTSSATGVVRMAKEAVASGLETTLAQCAEITAQDVFSAAARGDEAASHVVARAIERLGQGLAIAANLLNPDIIVVGGGMSRAGNALFHPLQHAFSRYALTRVRRVVQVVPATLGNDAGVVGVAHLAFE</sequence>
<evidence type="ECO:0000256" key="6">
    <source>
        <dbReference type="ARBA" id="ARBA00022777"/>
    </source>
</evidence>
<keyword evidence="7" id="KW-0067">ATP-binding</keyword>
<evidence type="ECO:0000313" key="10">
    <source>
        <dbReference type="Proteomes" id="UP000053557"/>
    </source>
</evidence>
<keyword evidence="10" id="KW-1185">Reference proteome</keyword>
<evidence type="ECO:0000256" key="1">
    <source>
        <dbReference type="ARBA" id="ARBA00006479"/>
    </source>
</evidence>
<evidence type="ECO:0000256" key="4">
    <source>
        <dbReference type="ARBA" id="ARBA00022679"/>
    </source>
</evidence>
<dbReference type="Proteomes" id="UP000053557">
    <property type="component" value="Unassembled WGS sequence"/>
</dbReference>
<name>A0A117SXJ4_9BACL</name>
<dbReference type="PROSITE" id="PS01125">
    <property type="entry name" value="ROK"/>
    <property type="match status" value="1"/>
</dbReference>
<dbReference type="GO" id="GO:0005524">
    <property type="term" value="F:ATP binding"/>
    <property type="evidence" value="ECO:0007669"/>
    <property type="project" value="UniProtKB-KW"/>
</dbReference>
<keyword evidence="5" id="KW-0547">Nucleotide-binding</keyword>
<dbReference type="InterPro" id="IPR000600">
    <property type="entry name" value="ROK"/>
</dbReference>
<evidence type="ECO:0000256" key="2">
    <source>
        <dbReference type="ARBA" id="ARBA00012323"/>
    </source>
</evidence>
<dbReference type="NCBIfam" id="TIGR00744">
    <property type="entry name" value="ROK_glcA_fam"/>
    <property type="match status" value="1"/>
</dbReference>
<proteinExistence type="inferred from homology"/>
<dbReference type="InterPro" id="IPR004654">
    <property type="entry name" value="ROK_glcA"/>
</dbReference>
<dbReference type="AlphaFoldDB" id="A0A117SXJ4"/>
<organism evidence="9 10">
    <name type="scientific">Ferroacidibacillus organovorans</name>
    <dbReference type="NCBI Taxonomy" id="1765683"/>
    <lineage>
        <taxon>Bacteria</taxon>
        <taxon>Bacillati</taxon>
        <taxon>Bacillota</taxon>
        <taxon>Bacilli</taxon>
        <taxon>Bacillales</taxon>
        <taxon>Alicyclobacillaceae</taxon>
        <taxon>Ferroacidibacillus</taxon>
    </lineage>
</organism>
<dbReference type="GO" id="GO:0004340">
    <property type="term" value="F:glucokinase activity"/>
    <property type="evidence" value="ECO:0007669"/>
    <property type="project" value="UniProtKB-EC"/>
</dbReference>
<keyword evidence="4" id="KW-0808">Transferase</keyword>
<comment type="caution">
    <text evidence="9">The sequence shown here is derived from an EMBL/GenBank/DDBJ whole genome shotgun (WGS) entry which is preliminary data.</text>
</comment>
<evidence type="ECO:0000256" key="7">
    <source>
        <dbReference type="ARBA" id="ARBA00022840"/>
    </source>
</evidence>
<dbReference type="GO" id="GO:0005737">
    <property type="term" value="C:cytoplasm"/>
    <property type="evidence" value="ECO:0007669"/>
    <property type="project" value="InterPro"/>
</dbReference>
<dbReference type="EMBL" id="LPVJ01000051">
    <property type="protein sequence ID" value="KUO95461.1"/>
    <property type="molecule type" value="Genomic_DNA"/>
</dbReference>
<gene>
    <name evidence="9" type="ORF">ATW55_03090</name>
</gene>
<dbReference type="Pfam" id="PF00480">
    <property type="entry name" value="ROK"/>
    <property type="match status" value="1"/>
</dbReference>
<dbReference type="InterPro" id="IPR049874">
    <property type="entry name" value="ROK_cs"/>
</dbReference>
<dbReference type="RefSeq" id="WP_067717290.1">
    <property type="nucleotide sequence ID" value="NZ_LPVJ01000051.1"/>
</dbReference>
<evidence type="ECO:0000256" key="3">
    <source>
        <dbReference type="ARBA" id="ARBA00014701"/>
    </source>
</evidence>
<keyword evidence="6" id="KW-0418">Kinase</keyword>
<protein>
    <recommendedName>
        <fullName evidence="3">Glucokinase</fullName>
        <ecNumber evidence="2">2.7.1.2</ecNumber>
    </recommendedName>
    <alternativeName>
        <fullName evidence="8">Glucose kinase</fullName>
    </alternativeName>
</protein>
<evidence type="ECO:0000313" key="9">
    <source>
        <dbReference type="EMBL" id="KUO95461.1"/>
    </source>
</evidence>
<dbReference type="Gene3D" id="3.30.420.40">
    <property type="match status" value="2"/>
</dbReference>